<organism evidence="1 2">
    <name type="scientific">Capnocytophaga catalasegens</name>
    <dbReference type="NCBI Taxonomy" id="1004260"/>
    <lineage>
        <taxon>Bacteria</taxon>
        <taxon>Pseudomonadati</taxon>
        <taxon>Bacteroidota</taxon>
        <taxon>Flavobacteriia</taxon>
        <taxon>Flavobacteriales</taxon>
        <taxon>Flavobacteriaceae</taxon>
        <taxon>Capnocytophaga</taxon>
    </lineage>
</organism>
<accession>A0ABQ4VRT5</accession>
<dbReference type="Proteomes" id="UP001208692">
    <property type="component" value="Unassembled WGS sequence"/>
</dbReference>
<dbReference type="EMBL" id="BQKB01000098">
    <property type="protein sequence ID" value="GJM54342.1"/>
    <property type="molecule type" value="Genomic_DNA"/>
</dbReference>
<keyword evidence="2" id="KW-1185">Reference proteome</keyword>
<name>A0ABQ4VRT5_9FLAO</name>
<protein>
    <submittedName>
        <fullName evidence="1">Uncharacterized protein</fullName>
    </submittedName>
</protein>
<evidence type="ECO:0000313" key="2">
    <source>
        <dbReference type="Proteomes" id="UP001208692"/>
    </source>
</evidence>
<sequence length="152" mass="17100">MDGKQKISFNGATLEFNAQRIIMNATERTEITTNDYILNALSKIYVFSSWFKQQINGFMHLFSNSALINTTNAIDIEAKEAKLLGTEKSIVHSDNVAVVNSLGTAELKGKQGNKYTQKAENIKGNSKEFISNVIVEFRPHFNWGGEFGFDWL</sequence>
<reference evidence="1 2" key="1">
    <citation type="submission" date="2021-11" db="EMBL/GenBank/DDBJ databases">
        <title>Draft genome sequence of Capnocytophaga sp. strain KC07075 isolated from cat oral cavity.</title>
        <authorList>
            <person name="Suzuki M."/>
            <person name="Imaoka K."/>
            <person name="Kimura M."/>
            <person name="Morikawa S."/>
            <person name="Maeda K."/>
        </authorList>
    </citation>
    <scope>NUCLEOTIDE SEQUENCE [LARGE SCALE GENOMIC DNA]</scope>
    <source>
        <strain evidence="1 2">KC07079</strain>
    </source>
</reference>
<evidence type="ECO:0000313" key="1">
    <source>
        <dbReference type="EMBL" id="GJM54342.1"/>
    </source>
</evidence>
<proteinExistence type="predicted"/>
<dbReference type="RefSeq" id="WP_264847799.1">
    <property type="nucleotide sequence ID" value="NZ_BPMA01000080.1"/>
</dbReference>
<comment type="caution">
    <text evidence="1">The sequence shown here is derived from an EMBL/GenBank/DDBJ whole genome shotgun (WGS) entry which is preliminary data.</text>
</comment>
<gene>
    <name evidence="1" type="ORF">RCZ16_26580</name>
</gene>